<dbReference type="Gene3D" id="3.40.190.150">
    <property type="entry name" value="Bordetella uptake gene, domain 1"/>
    <property type="match status" value="1"/>
</dbReference>
<keyword evidence="4" id="KW-1185">Reference proteome</keyword>
<sequence length="326" mass="34454">MQFKKPMQMLVGALSLSILAGAGNAAAADYPGKPVRLLVGYSAGGATDVIARLVAQKLSTQMGQQFIVENKPGANGNIAAELVARAVPDGLTLYVAAINNTINASLYNNLSFNFERDFAPVSLIATVPNILVVHPSVPAKNVKEFIEFAKKKPGEINFASSGSGSSIHMSGELFKMMTGVDMLHVPYKGSAPAVTDLLGGRVQAMFDNAPSALPNVQNGRLRALAITSAKRSEALPDLPTMIEAGLPGYEVNSWFALVAPANTPREIVARLNEEVNKALRNPDVRASLAKLGADPSGTTPEQLRTFISSETARWAKVVKTSGAKVD</sequence>
<gene>
    <name evidence="3" type="ORF">RY831_30490</name>
</gene>
<keyword evidence="2" id="KW-0732">Signal</keyword>
<evidence type="ECO:0000256" key="1">
    <source>
        <dbReference type="ARBA" id="ARBA00006987"/>
    </source>
</evidence>
<evidence type="ECO:0000313" key="3">
    <source>
        <dbReference type="EMBL" id="MEC4723472.1"/>
    </source>
</evidence>
<feature type="chain" id="PRO_5047534831" evidence="2">
    <location>
        <begin position="28"/>
        <end position="326"/>
    </location>
</feature>
<dbReference type="Gene3D" id="3.40.190.10">
    <property type="entry name" value="Periplasmic binding protein-like II"/>
    <property type="match status" value="1"/>
</dbReference>
<protein>
    <submittedName>
        <fullName evidence="3">Tripartite tricarboxylate transporter substrate binding protein</fullName>
    </submittedName>
</protein>
<dbReference type="CDD" id="cd13578">
    <property type="entry name" value="PBP2_Bug27"/>
    <property type="match status" value="1"/>
</dbReference>
<comment type="similarity">
    <text evidence="1">Belongs to the UPF0065 (bug) family.</text>
</comment>
<dbReference type="InterPro" id="IPR042100">
    <property type="entry name" value="Bug_dom1"/>
</dbReference>
<feature type="signal peptide" evidence="2">
    <location>
        <begin position="1"/>
        <end position="27"/>
    </location>
</feature>
<dbReference type="PIRSF" id="PIRSF017082">
    <property type="entry name" value="YflP"/>
    <property type="match status" value="1"/>
</dbReference>
<dbReference type="PANTHER" id="PTHR42928">
    <property type="entry name" value="TRICARBOXYLATE-BINDING PROTEIN"/>
    <property type="match status" value="1"/>
</dbReference>
<dbReference type="Pfam" id="PF03401">
    <property type="entry name" value="TctC"/>
    <property type="match status" value="1"/>
</dbReference>
<dbReference type="SUPFAM" id="SSF53850">
    <property type="entry name" value="Periplasmic binding protein-like II"/>
    <property type="match status" value="1"/>
</dbReference>
<proteinExistence type="inferred from homology"/>
<accession>A0ABU6JIG8</accession>
<evidence type="ECO:0000313" key="4">
    <source>
        <dbReference type="Proteomes" id="UP001352263"/>
    </source>
</evidence>
<dbReference type="PANTHER" id="PTHR42928:SF5">
    <property type="entry name" value="BLR1237 PROTEIN"/>
    <property type="match status" value="1"/>
</dbReference>
<evidence type="ECO:0000256" key="2">
    <source>
        <dbReference type="SAM" id="SignalP"/>
    </source>
</evidence>
<dbReference type="Proteomes" id="UP001352263">
    <property type="component" value="Unassembled WGS sequence"/>
</dbReference>
<name>A0ABU6JIG8_9BURK</name>
<organism evidence="3 4">
    <name type="scientific">Noviherbaspirillum album</name>
    <dbReference type="NCBI Taxonomy" id="3080276"/>
    <lineage>
        <taxon>Bacteria</taxon>
        <taxon>Pseudomonadati</taxon>
        <taxon>Pseudomonadota</taxon>
        <taxon>Betaproteobacteria</taxon>
        <taxon>Burkholderiales</taxon>
        <taxon>Oxalobacteraceae</taxon>
        <taxon>Noviherbaspirillum</taxon>
    </lineage>
</organism>
<dbReference type="RefSeq" id="WP_326510085.1">
    <property type="nucleotide sequence ID" value="NZ_JAWIIV010000055.1"/>
</dbReference>
<reference evidence="3 4" key="1">
    <citation type="submission" date="2023-10" db="EMBL/GenBank/DDBJ databases">
        <title>Noviherbaspirillum sp. CPCC 100848 genome assembly.</title>
        <authorList>
            <person name="Li X.Y."/>
            <person name="Fang X.M."/>
        </authorList>
    </citation>
    <scope>NUCLEOTIDE SEQUENCE [LARGE SCALE GENOMIC DNA]</scope>
    <source>
        <strain evidence="3 4">CPCC 100848</strain>
    </source>
</reference>
<comment type="caution">
    <text evidence="3">The sequence shown here is derived from an EMBL/GenBank/DDBJ whole genome shotgun (WGS) entry which is preliminary data.</text>
</comment>
<dbReference type="EMBL" id="JAWIIV010000055">
    <property type="protein sequence ID" value="MEC4723472.1"/>
    <property type="molecule type" value="Genomic_DNA"/>
</dbReference>
<dbReference type="InterPro" id="IPR005064">
    <property type="entry name" value="BUG"/>
</dbReference>